<dbReference type="PROSITE" id="PS50217">
    <property type="entry name" value="BZIP"/>
    <property type="match status" value="1"/>
</dbReference>
<evidence type="ECO:0000259" key="6">
    <source>
        <dbReference type="PROSITE" id="PS50217"/>
    </source>
</evidence>
<dbReference type="GO" id="GO:0000978">
    <property type="term" value="F:RNA polymerase II cis-regulatory region sequence-specific DNA binding"/>
    <property type="evidence" value="ECO:0007669"/>
    <property type="project" value="TreeGrafter"/>
</dbReference>
<dbReference type="Pfam" id="PF00170">
    <property type="entry name" value="bZIP_1"/>
    <property type="match status" value="1"/>
</dbReference>
<dbReference type="InterPro" id="IPR000837">
    <property type="entry name" value="AP-1"/>
</dbReference>
<dbReference type="PROSITE" id="PS00036">
    <property type="entry name" value="BZIP_BASIC"/>
    <property type="match status" value="1"/>
</dbReference>
<dbReference type="AlphaFoldDB" id="A0A836EJZ7"/>
<name>A0A836EJZ7_9HYME</name>
<keyword evidence="3" id="KW-0804">Transcription</keyword>
<dbReference type="GO" id="GO:0005634">
    <property type="term" value="C:nucleus"/>
    <property type="evidence" value="ECO:0007669"/>
    <property type="project" value="UniProtKB-ARBA"/>
</dbReference>
<keyword evidence="8" id="KW-1185">Reference proteome</keyword>
<feature type="region of interest" description="Disordered" evidence="5">
    <location>
        <begin position="45"/>
        <end position="77"/>
    </location>
</feature>
<keyword evidence="1" id="KW-0805">Transcription regulation</keyword>
<protein>
    <submittedName>
        <fullName evidence="7">ATF3 factor</fullName>
    </submittedName>
</protein>
<feature type="non-terminal residue" evidence="7">
    <location>
        <position position="1"/>
    </location>
</feature>
<proteinExistence type="predicted"/>
<feature type="compositionally biased region" description="Acidic residues" evidence="5">
    <location>
        <begin position="130"/>
        <end position="139"/>
    </location>
</feature>
<keyword evidence="4" id="KW-0175">Coiled coil</keyword>
<feature type="coiled-coil region" evidence="4">
    <location>
        <begin position="185"/>
        <end position="212"/>
    </location>
</feature>
<organism evidence="7 8">
    <name type="scientific">Acromyrmex heyeri</name>
    <dbReference type="NCBI Taxonomy" id="230685"/>
    <lineage>
        <taxon>Eukaryota</taxon>
        <taxon>Metazoa</taxon>
        <taxon>Ecdysozoa</taxon>
        <taxon>Arthropoda</taxon>
        <taxon>Hexapoda</taxon>
        <taxon>Insecta</taxon>
        <taxon>Pterygota</taxon>
        <taxon>Neoptera</taxon>
        <taxon>Endopterygota</taxon>
        <taxon>Hymenoptera</taxon>
        <taxon>Apocrita</taxon>
        <taxon>Aculeata</taxon>
        <taxon>Formicoidea</taxon>
        <taxon>Formicidae</taxon>
        <taxon>Myrmicinae</taxon>
        <taxon>Acromyrmex</taxon>
    </lineage>
</organism>
<dbReference type="GO" id="GO:0000981">
    <property type="term" value="F:DNA-binding transcription factor activity, RNA polymerase II-specific"/>
    <property type="evidence" value="ECO:0007669"/>
    <property type="project" value="TreeGrafter"/>
</dbReference>
<evidence type="ECO:0000256" key="2">
    <source>
        <dbReference type="ARBA" id="ARBA00023125"/>
    </source>
</evidence>
<evidence type="ECO:0000256" key="5">
    <source>
        <dbReference type="SAM" id="MobiDB-lite"/>
    </source>
</evidence>
<dbReference type="CDD" id="cd14722">
    <property type="entry name" value="bZIP_ATF3"/>
    <property type="match status" value="1"/>
</dbReference>
<dbReference type="SUPFAM" id="SSF57959">
    <property type="entry name" value="Leucine zipper domain"/>
    <property type="match status" value="1"/>
</dbReference>
<dbReference type="PANTHER" id="PTHR23351:SF24">
    <property type="entry name" value="ACTIVATING TRANSCRIPTION FACTOR 3-RELATED"/>
    <property type="match status" value="1"/>
</dbReference>
<gene>
    <name evidence="7" type="primary">Atf3</name>
    <name evidence="7" type="ORF">G6Z77_0003004</name>
</gene>
<evidence type="ECO:0000256" key="3">
    <source>
        <dbReference type="ARBA" id="ARBA00023163"/>
    </source>
</evidence>
<feature type="non-terminal residue" evidence="7">
    <location>
        <position position="293"/>
    </location>
</feature>
<dbReference type="EMBL" id="JAANIB010007980">
    <property type="protein sequence ID" value="KAG5324527.1"/>
    <property type="molecule type" value="Genomic_DNA"/>
</dbReference>
<dbReference type="OrthoDB" id="2596881at2759"/>
<feature type="domain" description="BZIP" evidence="6">
    <location>
        <begin position="153"/>
        <end position="216"/>
    </location>
</feature>
<feature type="compositionally biased region" description="Polar residues" evidence="5">
    <location>
        <begin position="63"/>
        <end position="77"/>
    </location>
</feature>
<evidence type="ECO:0000313" key="7">
    <source>
        <dbReference type="EMBL" id="KAG5324527.1"/>
    </source>
</evidence>
<dbReference type="Gene3D" id="1.20.5.170">
    <property type="match status" value="1"/>
</dbReference>
<feature type="region of interest" description="Disordered" evidence="5">
    <location>
        <begin position="110"/>
        <end position="160"/>
    </location>
</feature>
<sequence length="293" mass="32656">MYNLNVNVNPSPTGAAGLLGVTAAAAEVTPRTPEIVNSLIAMTNPFEGYGSGNERGIRDRTDSTSSGEPSPPSVQHTCSQLIKEEFLLFITASNYNLTTFLGLKLTLQTKRRANSSGDDGKKKTKKEDSGADDEEEDETSINNTKSGLTPEDEERRRRRRERNKIAATKCRLKKREKTVILVQESEILETQNLDLKSQIQELETQRRRLVDMLSLHSPTCLKQGVDATSYQQFAEPLHLPSYQENFVPQPPPALNQPQNCVTDYPVKVEEYETDFYRQGSPFVPTTSDAGCTV</sequence>
<dbReference type="PRINTS" id="PR00042">
    <property type="entry name" value="LEUZIPPRFOS"/>
</dbReference>
<dbReference type="Proteomes" id="UP000670152">
    <property type="component" value="Unassembled WGS sequence"/>
</dbReference>
<evidence type="ECO:0000256" key="4">
    <source>
        <dbReference type="SAM" id="Coils"/>
    </source>
</evidence>
<dbReference type="InterPro" id="IPR004827">
    <property type="entry name" value="bZIP"/>
</dbReference>
<dbReference type="InterPro" id="IPR046347">
    <property type="entry name" value="bZIP_sf"/>
</dbReference>
<evidence type="ECO:0000313" key="8">
    <source>
        <dbReference type="Proteomes" id="UP000670152"/>
    </source>
</evidence>
<reference evidence="7 8" key="1">
    <citation type="submission" date="2020-02" db="EMBL/GenBank/DDBJ databases">
        <title>Relaxed selection underlies rapid genomic changes in the transitions from sociality to social parasitism in ants.</title>
        <authorList>
            <person name="Bi X."/>
        </authorList>
    </citation>
    <scope>NUCLEOTIDE SEQUENCE [LARGE SCALE GENOMIC DNA]</scope>
    <source>
        <strain evidence="7">BGI-DK2014b</strain>
        <tissue evidence="7">Whole body</tissue>
    </source>
</reference>
<dbReference type="PANTHER" id="PTHR23351">
    <property type="entry name" value="FOS TRANSCRIPTION FACTOR-RELATED"/>
    <property type="match status" value="1"/>
</dbReference>
<accession>A0A836EJZ7</accession>
<dbReference type="SMART" id="SM00338">
    <property type="entry name" value="BRLZ"/>
    <property type="match status" value="1"/>
</dbReference>
<evidence type="ECO:0000256" key="1">
    <source>
        <dbReference type="ARBA" id="ARBA00023015"/>
    </source>
</evidence>
<feature type="compositionally biased region" description="Basic and acidic residues" evidence="5">
    <location>
        <begin position="118"/>
        <end position="129"/>
    </location>
</feature>
<keyword evidence="2" id="KW-0238">DNA-binding</keyword>
<comment type="caution">
    <text evidence="7">The sequence shown here is derived from an EMBL/GenBank/DDBJ whole genome shotgun (WGS) entry which is preliminary data.</text>
</comment>